<dbReference type="Gene3D" id="3.40.50.720">
    <property type="entry name" value="NAD(P)-binding Rossmann-like Domain"/>
    <property type="match status" value="1"/>
</dbReference>
<dbReference type="InterPro" id="IPR008927">
    <property type="entry name" value="6-PGluconate_DH-like_C_sf"/>
</dbReference>
<gene>
    <name evidence="14" type="ORF">FHL06_09710</name>
</gene>
<comment type="similarity">
    <text evidence="3 11">Belongs to the ketopantoate reductase family.</text>
</comment>
<evidence type="ECO:0000256" key="6">
    <source>
        <dbReference type="ARBA" id="ARBA00022655"/>
    </source>
</evidence>
<keyword evidence="8 11" id="KW-0560">Oxidoreductase</keyword>
<dbReference type="GO" id="GO:0008677">
    <property type="term" value="F:2-dehydropantoate 2-reductase activity"/>
    <property type="evidence" value="ECO:0007669"/>
    <property type="project" value="UniProtKB-EC"/>
</dbReference>
<dbReference type="EMBL" id="VDFP01000022">
    <property type="protein sequence ID" value="MQS76647.1"/>
    <property type="molecule type" value="Genomic_DNA"/>
</dbReference>
<dbReference type="SUPFAM" id="SSF48179">
    <property type="entry name" value="6-phosphogluconate dehydrogenase C-terminal domain-like"/>
    <property type="match status" value="1"/>
</dbReference>
<dbReference type="InterPro" id="IPR003710">
    <property type="entry name" value="ApbA"/>
</dbReference>
<protein>
    <recommendedName>
        <fullName evidence="5 11">2-dehydropantoate 2-reductase</fullName>
        <ecNumber evidence="4 11">1.1.1.169</ecNumber>
    </recommendedName>
    <alternativeName>
        <fullName evidence="9 11">Ketopantoate reductase</fullName>
    </alternativeName>
</protein>
<dbReference type="Proteomes" id="UP000414364">
    <property type="component" value="Unassembled WGS sequence"/>
</dbReference>
<dbReference type="Gene3D" id="1.10.1040.10">
    <property type="entry name" value="N-(1-d-carboxylethyl)-l-norvaline Dehydrogenase, domain 2"/>
    <property type="match status" value="1"/>
</dbReference>
<dbReference type="RefSeq" id="WP_153386155.1">
    <property type="nucleotide sequence ID" value="NZ_VDFP01000022.1"/>
</dbReference>
<proteinExistence type="inferred from homology"/>
<evidence type="ECO:0000256" key="9">
    <source>
        <dbReference type="ARBA" id="ARBA00032024"/>
    </source>
</evidence>
<evidence type="ECO:0000256" key="11">
    <source>
        <dbReference type="RuleBase" id="RU362068"/>
    </source>
</evidence>
<dbReference type="UniPathway" id="UPA00028">
    <property type="reaction ID" value="UER00004"/>
</dbReference>
<evidence type="ECO:0000256" key="3">
    <source>
        <dbReference type="ARBA" id="ARBA00007870"/>
    </source>
</evidence>
<sequence>MKYAVLGAGAMGLRYGVLLQEAGFDVDFVEIWQPQIDKINEQNGVFVSRDHVNKHLVPVNIYTPEEYNGDPDVWIVFTKQMQLADALKRTAHAFKNHQYVVSPMNGMGHIEKLNQYFDKTRVIGATALIGTVLNGPGDVDFIGAKGAGSMNMANETEKPDEMTHKIFDDFKKSGLNPVLTTNFLGTLMAKVIFNSVVNTLYTMFEIQMGEFIQSPVAKKLSQQLINEAFDVCERAGITLLNTREEEMKSVEYVSSVSNPLHYPSMYQDMSKGRKTEVDYINGYIYQLGLKYHYEAKTHDFLRNLVHLAEFSRDFDVDALEKSVLATEMVK</sequence>
<feature type="domain" description="Ketopantoate reductase N-terminal" evidence="12">
    <location>
        <begin position="3"/>
        <end position="143"/>
    </location>
</feature>
<organism evidence="14 15">
    <name type="scientific">Companilactobacillus halodurans</name>
    <dbReference type="NCBI Taxonomy" id="2584183"/>
    <lineage>
        <taxon>Bacteria</taxon>
        <taxon>Bacillati</taxon>
        <taxon>Bacillota</taxon>
        <taxon>Bacilli</taxon>
        <taxon>Lactobacillales</taxon>
        <taxon>Lactobacillaceae</taxon>
        <taxon>Companilactobacillus</taxon>
    </lineage>
</organism>
<evidence type="ECO:0000259" key="12">
    <source>
        <dbReference type="Pfam" id="PF02558"/>
    </source>
</evidence>
<feature type="domain" description="Ketopantoate reductase C-terminal" evidence="13">
    <location>
        <begin position="182"/>
        <end position="308"/>
    </location>
</feature>
<reference evidence="14 15" key="1">
    <citation type="journal article" date="2019" name="Syst. Appl. Microbiol.">
        <title>Polyphasic characterization of two novel Lactobacillus spp. isolated from blown salami packages: Description of Lactobacillus halodurans sp. nov. and Lactobacillus salsicarnum sp. nov.</title>
        <authorList>
            <person name="Schuster J.A."/>
            <person name="Klingl A."/>
            <person name="Vogel R.F."/>
            <person name="Ehrmann M.A."/>
        </authorList>
    </citation>
    <scope>NUCLEOTIDE SEQUENCE [LARGE SCALE GENOMIC DNA]</scope>
    <source>
        <strain evidence="14 15">TMW 1.2172</strain>
    </source>
</reference>
<name>A0A5P0ZQW9_9LACO</name>
<dbReference type="PANTHER" id="PTHR43765:SF2">
    <property type="entry name" value="2-DEHYDROPANTOATE 2-REDUCTASE"/>
    <property type="match status" value="1"/>
</dbReference>
<dbReference type="NCBIfam" id="TIGR00745">
    <property type="entry name" value="apbA_panE"/>
    <property type="match status" value="1"/>
</dbReference>
<keyword evidence="6 11" id="KW-0566">Pantothenate biosynthesis</keyword>
<dbReference type="GO" id="GO:0015940">
    <property type="term" value="P:pantothenate biosynthetic process"/>
    <property type="evidence" value="ECO:0007669"/>
    <property type="project" value="UniProtKB-UniPathway"/>
</dbReference>
<accession>A0A5P0ZQW9</accession>
<evidence type="ECO:0000259" key="13">
    <source>
        <dbReference type="Pfam" id="PF08546"/>
    </source>
</evidence>
<dbReference type="InterPro" id="IPR050838">
    <property type="entry name" value="Ketopantoate_reductase"/>
</dbReference>
<comment type="catalytic activity">
    <reaction evidence="10 11">
        <text>(R)-pantoate + NADP(+) = 2-dehydropantoate + NADPH + H(+)</text>
        <dbReference type="Rhea" id="RHEA:16233"/>
        <dbReference type="ChEBI" id="CHEBI:11561"/>
        <dbReference type="ChEBI" id="CHEBI:15378"/>
        <dbReference type="ChEBI" id="CHEBI:15980"/>
        <dbReference type="ChEBI" id="CHEBI:57783"/>
        <dbReference type="ChEBI" id="CHEBI:58349"/>
        <dbReference type="EC" id="1.1.1.169"/>
    </reaction>
</comment>
<evidence type="ECO:0000256" key="10">
    <source>
        <dbReference type="ARBA" id="ARBA00048793"/>
    </source>
</evidence>
<dbReference type="EC" id="1.1.1.169" evidence="4 11"/>
<comment type="caution">
    <text evidence="14">The sequence shown here is derived from an EMBL/GenBank/DDBJ whole genome shotgun (WGS) entry which is preliminary data.</text>
</comment>
<evidence type="ECO:0000256" key="7">
    <source>
        <dbReference type="ARBA" id="ARBA00022857"/>
    </source>
</evidence>
<dbReference type="GO" id="GO:0050661">
    <property type="term" value="F:NADP binding"/>
    <property type="evidence" value="ECO:0007669"/>
    <property type="project" value="TreeGrafter"/>
</dbReference>
<evidence type="ECO:0000313" key="15">
    <source>
        <dbReference type="Proteomes" id="UP000414364"/>
    </source>
</evidence>
<evidence type="ECO:0000313" key="14">
    <source>
        <dbReference type="EMBL" id="MQS76647.1"/>
    </source>
</evidence>
<dbReference type="InterPro" id="IPR036291">
    <property type="entry name" value="NAD(P)-bd_dom_sf"/>
</dbReference>
<evidence type="ECO:0000256" key="2">
    <source>
        <dbReference type="ARBA" id="ARBA00004994"/>
    </source>
</evidence>
<dbReference type="AlphaFoldDB" id="A0A5P0ZQW9"/>
<dbReference type="PANTHER" id="PTHR43765">
    <property type="entry name" value="2-DEHYDROPANTOATE 2-REDUCTASE-RELATED"/>
    <property type="match status" value="1"/>
</dbReference>
<dbReference type="InterPro" id="IPR013328">
    <property type="entry name" value="6PGD_dom2"/>
</dbReference>
<dbReference type="InterPro" id="IPR013752">
    <property type="entry name" value="KPA_reductase"/>
</dbReference>
<dbReference type="Pfam" id="PF08546">
    <property type="entry name" value="ApbA_C"/>
    <property type="match status" value="1"/>
</dbReference>
<evidence type="ECO:0000256" key="4">
    <source>
        <dbReference type="ARBA" id="ARBA00013014"/>
    </source>
</evidence>
<dbReference type="GO" id="GO:0005737">
    <property type="term" value="C:cytoplasm"/>
    <property type="evidence" value="ECO:0007669"/>
    <property type="project" value="TreeGrafter"/>
</dbReference>
<keyword evidence="7 11" id="KW-0521">NADP</keyword>
<evidence type="ECO:0000256" key="5">
    <source>
        <dbReference type="ARBA" id="ARBA00019465"/>
    </source>
</evidence>
<dbReference type="InterPro" id="IPR013332">
    <property type="entry name" value="KPR_N"/>
</dbReference>
<dbReference type="Pfam" id="PF02558">
    <property type="entry name" value="ApbA"/>
    <property type="match status" value="1"/>
</dbReference>
<evidence type="ECO:0000256" key="1">
    <source>
        <dbReference type="ARBA" id="ARBA00002919"/>
    </source>
</evidence>
<comment type="pathway">
    <text evidence="2 11">Cofactor biosynthesis; (R)-pantothenate biosynthesis; (R)-pantoate from 3-methyl-2-oxobutanoate: step 2/2.</text>
</comment>
<dbReference type="SUPFAM" id="SSF51735">
    <property type="entry name" value="NAD(P)-binding Rossmann-fold domains"/>
    <property type="match status" value="1"/>
</dbReference>
<comment type="function">
    <text evidence="1 11">Catalyzes the NADPH-dependent reduction of ketopantoate into pantoic acid.</text>
</comment>
<evidence type="ECO:0000256" key="8">
    <source>
        <dbReference type="ARBA" id="ARBA00023002"/>
    </source>
</evidence>